<proteinExistence type="predicted"/>
<dbReference type="PANTHER" id="PTHR46825">
    <property type="entry name" value="D-ALANYL-D-ALANINE-CARBOXYPEPTIDASE/ENDOPEPTIDASE AMPH"/>
    <property type="match status" value="1"/>
</dbReference>
<dbReference type="Gene3D" id="3.40.710.10">
    <property type="entry name" value="DD-peptidase/beta-lactamase superfamily"/>
    <property type="match status" value="1"/>
</dbReference>
<organism evidence="3 4">
    <name type="scientific">Pseudonocardia charpentierae</name>
    <dbReference type="NCBI Taxonomy" id="3075545"/>
    <lineage>
        <taxon>Bacteria</taxon>
        <taxon>Bacillati</taxon>
        <taxon>Actinomycetota</taxon>
        <taxon>Actinomycetes</taxon>
        <taxon>Pseudonocardiales</taxon>
        <taxon>Pseudonocardiaceae</taxon>
        <taxon>Pseudonocardia</taxon>
    </lineage>
</organism>
<gene>
    <name evidence="3" type="ORF">RM445_12220</name>
</gene>
<keyword evidence="4" id="KW-1185">Reference proteome</keyword>
<dbReference type="Pfam" id="PF00144">
    <property type="entry name" value="Beta-lactamase"/>
    <property type="match status" value="1"/>
</dbReference>
<name>A0ABU2NB92_9PSEU</name>
<dbReference type="InterPro" id="IPR012338">
    <property type="entry name" value="Beta-lactam/transpept-like"/>
</dbReference>
<dbReference type="InterPro" id="IPR050491">
    <property type="entry name" value="AmpC-like"/>
</dbReference>
<comment type="caution">
    <text evidence="3">The sequence shown here is derived from an EMBL/GenBank/DDBJ whole genome shotgun (WGS) entry which is preliminary data.</text>
</comment>
<evidence type="ECO:0000256" key="1">
    <source>
        <dbReference type="SAM" id="SignalP"/>
    </source>
</evidence>
<dbReference type="PROSITE" id="PS51257">
    <property type="entry name" value="PROKAR_LIPOPROTEIN"/>
    <property type="match status" value="1"/>
</dbReference>
<evidence type="ECO:0000313" key="3">
    <source>
        <dbReference type="EMBL" id="MDT0350288.1"/>
    </source>
</evidence>
<feature type="signal peptide" evidence="1">
    <location>
        <begin position="1"/>
        <end position="20"/>
    </location>
</feature>
<protein>
    <submittedName>
        <fullName evidence="3">Serine hydrolase domain-containing protein</fullName>
        <ecNumber evidence="3">3.1.1.103</ecNumber>
    </submittedName>
</protein>
<accession>A0ABU2NB92</accession>
<evidence type="ECO:0000313" key="4">
    <source>
        <dbReference type="Proteomes" id="UP001183202"/>
    </source>
</evidence>
<dbReference type="RefSeq" id="WP_311556323.1">
    <property type="nucleotide sequence ID" value="NZ_JAVREJ010000007.1"/>
</dbReference>
<reference evidence="4" key="1">
    <citation type="submission" date="2023-07" db="EMBL/GenBank/DDBJ databases">
        <title>30 novel species of actinomycetes from the DSMZ collection.</title>
        <authorList>
            <person name="Nouioui I."/>
        </authorList>
    </citation>
    <scope>NUCLEOTIDE SEQUENCE [LARGE SCALE GENOMIC DNA]</scope>
    <source>
        <strain evidence="4">DSM 45834</strain>
    </source>
</reference>
<keyword evidence="3" id="KW-0378">Hydrolase</keyword>
<dbReference type="EMBL" id="JAVREJ010000007">
    <property type="protein sequence ID" value="MDT0350288.1"/>
    <property type="molecule type" value="Genomic_DNA"/>
</dbReference>
<dbReference type="SUPFAM" id="SSF56601">
    <property type="entry name" value="beta-lactamase/transpeptidase-like"/>
    <property type="match status" value="1"/>
</dbReference>
<feature type="chain" id="PRO_5045371384" evidence="1">
    <location>
        <begin position="21"/>
        <end position="397"/>
    </location>
</feature>
<dbReference type="InterPro" id="IPR001466">
    <property type="entry name" value="Beta-lactam-related"/>
</dbReference>
<feature type="domain" description="Beta-lactamase-related" evidence="2">
    <location>
        <begin position="67"/>
        <end position="371"/>
    </location>
</feature>
<dbReference type="PANTHER" id="PTHR46825:SF7">
    <property type="entry name" value="D-ALANYL-D-ALANINE CARBOXYPEPTIDASE"/>
    <property type="match status" value="1"/>
</dbReference>
<dbReference type="EC" id="3.1.1.103" evidence="3"/>
<dbReference type="Proteomes" id="UP001183202">
    <property type="component" value="Unassembled WGS sequence"/>
</dbReference>
<sequence length="397" mass="41206">MLRCKVLIAVAGLLTLAACAPTGPTTSAQSAAPSASATATATATATAGFTADQLARIDDAAAKSLVNGMTGAVVSVVDPAHGTLLKAYGSADTAGTPLRPDAHYRIASVTKTFTAYAVLRLVDEGKVALTDPVSRYVADIPNGDTITVRDLLAMRSGGYDFTDDKAFFARYLAEPTMPWTDDDTLAIIRAHAAEFTPPNQQTKYDNSNYVLLGLVIARASGQPTPQYLAGLIRELDLPATSYPSDDALPEPALHGYLGDGASPAPPGGYRDVTASNPAVAGAAGAMVSTVPDMARYAALLATGTGLAPATAAQRQSWTPLTNSGIRLQYGLGVTQLGDWVGHDGSIFGYSDMVFYLPSQQATVVVASNVADAQAVPSQALWGEIVKILYPDSLPSWP</sequence>
<keyword evidence="1" id="KW-0732">Signal</keyword>
<dbReference type="GO" id="GO:0016787">
    <property type="term" value="F:hydrolase activity"/>
    <property type="evidence" value="ECO:0007669"/>
    <property type="project" value="UniProtKB-KW"/>
</dbReference>
<evidence type="ECO:0000259" key="2">
    <source>
        <dbReference type="Pfam" id="PF00144"/>
    </source>
</evidence>